<dbReference type="AlphaFoldDB" id="A0A9N9KHJ1"/>
<dbReference type="Proteomes" id="UP000789405">
    <property type="component" value="Unassembled WGS sequence"/>
</dbReference>
<proteinExistence type="predicted"/>
<comment type="caution">
    <text evidence="2">The sequence shown here is derived from an EMBL/GenBank/DDBJ whole genome shotgun (WGS) entry which is preliminary data.</text>
</comment>
<feature type="compositionally biased region" description="Acidic residues" evidence="1">
    <location>
        <begin position="19"/>
        <end position="28"/>
    </location>
</feature>
<sequence length="96" mass="11210">ICDLTSENESVQNSLDFSESNDDSEEDTYYTKGVDNSEKDFEYEFHYGIFIKLDGKFLPTKWYIRSKKAAGAGTQLVDDQDFQKFRSEYHKLSARK</sequence>
<evidence type="ECO:0000256" key="1">
    <source>
        <dbReference type="SAM" id="MobiDB-lite"/>
    </source>
</evidence>
<reference evidence="2" key="1">
    <citation type="submission" date="2021-06" db="EMBL/GenBank/DDBJ databases">
        <authorList>
            <person name="Kallberg Y."/>
            <person name="Tangrot J."/>
            <person name="Rosling A."/>
        </authorList>
    </citation>
    <scope>NUCLEOTIDE SEQUENCE</scope>
    <source>
        <strain evidence="2">MA453B</strain>
    </source>
</reference>
<organism evidence="2 3">
    <name type="scientific">Dentiscutata erythropus</name>
    <dbReference type="NCBI Taxonomy" id="1348616"/>
    <lineage>
        <taxon>Eukaryota</taxon>
        <taxon>Fungi</taxon>
        <taxon>Fungi incertae sedis</taxon>
        <taxon>Mucoromycota</taxon>
        <taxon>Glomeromycotina</taxon>
        <taxon>Glomeromycetes</taxon>
        <taxon>Diversisporales</taxon>
        <taxon>Gigasporaceae</taxon>
        <taxon>Dentiscutata</taxon>
    </lineage>
</organism>
<evidence type="ECO:0000313" key="2">
    <source>
        <dbReference type="EMBL" id="CAG8826785.1"/>
    </source>
</evidence>
<dbReference type="EMBL" id="CAJVPY010068578">
    <property type="protein sequence ID" value="CAG8826785.1"/>
    <property type="molecule type" value="Genomic_DNA"/>
</dbReference>
<gene>
    <name evidence="2" type="ORF">DERYTH_LOCUS28164</name>
</gene>
<name>A0A9N9KHJ1_9GLOM</name>
<accession>A0A9N9KHJ1</accession>
<feature type="non-terminal residue" evidence="2">
    <location>
        <position position="1"/>
    </location>
</feature>
<feature type="compositionally biased region" description="Polar residues" evidence="1">
    <location>
        <begin position="1"/>
        <end position="17"/>
    </location>
</feature>
<keyword evidence="3" id="KW-1185">Reference proteome</keyword>
<evidence type="ECO:0000313" key="3">
    <source>
        <dbReference type="Proteomes" id="UP000789405"/>
    </source>
</evidence>
<feature type="non-terminal residue" evidence="2">
    <location>
        <position position="96"/>
    </location>
</feature>
<protein>
    <submittedName>
        <fullName evidence="2">6034_t:CDS:1</fullName>
    </submittedName>
</protein>
<feature type="region of interest" description="Disordered" evidence="1">
    <location>
        <begin position="1"/>
        <end position="31"/>
    </location>
</feature>